<dbReference type="RefSeq" id="WP_006917409.1">
    <property type="nucleotide sequence ID" value="NZ_GG698806.1"/>
</dbReference>
<dbReference type="SUPFAM" id="SSF52283">
    <property type="entry name" value="Formate/glycerate dehydrogenase catalytic domain-like"/>
    <property type="match status" value="1"/>
</dbReference>
<evidence type="ECO:0000256" key="4">
    <source>
        <dbReference type="RuleBase" id="RU003719"/>
    </source>
</evidence>
<dbReference type="SUPFAM" id="SSF51735">
    <property type="entry name" value="NAD(P)-binding Rossmann-fold domains"/>
    <property type="match status" value="1"/>
</dbReference>
<dbReference type="GO" id="GO:0051287">
    <property type="term" value="F:NAD binding"/>
    <property type="evidence" value="ECO:0007669"/>
    <property type="project" value="InterPro"/>
</dbReference>
<sequence>MKKAVLIPADFRDAGRKVFEDANIEMIAVKNVDNEALIQYGDQVQGAVVMLDQISNDTYAQTPKLKVLSRVGVGYNNIDPAGAAANGVWVTITPHANYNSVAEAILGAILMAARDTYQRQQLLLAGKWDQGHATAGHDISGQTLGIIGYGRIGHALAQKAAALGMKVVINNGAHHKKLEVGTEVSLDELLATADYVSLSAPVTKETTAMMNKQAFKQMKPSATLINFGRGQLVNHGDLIAALKNHEIHSAVLDAFQQEPLPVDDELTKLDNVFLTPHIGGGTIDAMDRGCHDAASEVVRVLQGKKPQWPVNQL</sequence>
<organism evidence="7 8">
    <name type="scientific">Limosilactobacillus coleohominis 101-4-CHN</name>
    <dbReference type="NCBI Taxonomy" id="575594"/>
    <lineage>
        <taxon>Bacteria</taxon>
        <taxon>Bacillati</taxon>
        <taxon>Bacillota</taxon>
        <taxon>Bacilli</taxon>
        <taxon>Lactobacillales</taxon>
        <taxon>Lactobacillaceae</taxon>
        <taxon>Limosilactobacillus</taxon>
    </lineage>
</organism>
<dbReference type="FunFam" id="3.40.50.720:FF:000203">
    <property type="entry name" value="D-3-phosphoglycerate dehydrogenase (SerA)"/>
    <property type="match status" value="1"/>
</dbReference>
<name>C7XXQ6_9LACO</name>
<evidence type="ECO:0000259" key="5">
    <source>
        <dbReference type="Pfam" id="PF00389"/>
    </source>
</evidence>
<accession>C7XXQ6</accession>
<dbReference type="STRING" id="575594.HMPREF0501_01470"/>
<evidence type="ECO:0000313" key="8">
    <source>
        <dbReference type="Proteomes" id="UP000003987"/>
    </source>
</evidence>
<protein>
    <submittedName>
        <fullName evidence="7">4-phosphoerythronate dehydrogenase</fullName>
        <ecNumber evidence="7">1.1.1.290</ecNumber>
    </submittedName>
</protein>
<evidence type="ECO:0000313" key="7">
    <source>
        <dbReference type="EMBL" id="EEU29676.1"/>
    </source>
</evidence>
<dbReference type="PANTHER" id="PTHR42789:SF1">
    <property type="entry name" value="D-ISOMER SPECIFIC 2-HYDROXYACID DEHYDROGENASE FAMILY PROTEIN (AFU_ORTHOLOGUE AFUA_6G10090)"/>
    <property type="match status" value="1"/>
</dbReference>
<evidence type="ECO:0000256" key="1">
    <source>
        <dbReference type="ARBA" id="ARBA00005854"/>
    </source>
</evidence>
<keyword evidence="8" id="KW-1185">Reference proteome</keyword>
<evidence type="ECO:0000256" key="2">
    <source>
        <dbReference type="ARBA" id="ARBA00023002"/>
    </source>
</evidence>
<dbReference type="GO" id="GO:0033711">
    <property type="term" value="F:4-phosphoerythronate dehydrogenase activity"/>
    <property type="evidence" value="ECO:0007669"/>
    <property type="project" value="UniProtKB-EC"/>
</dbReference>
<comment type="similarity">
    <text evidence="1 4">Belongs to the D-isomer specific 2-hydroxyacid dehydrogenase family.</text>
</comment>
<dbReference type="InterPro" id="IPR006139">
    <property type="entry name" value="D-isomer_2_OHA_DH_cat_dom"/>
</dbReference>
<feature type="domain" description="D-isomer specific 2-hydroxyacid dehydrogenase catalytic" evidence="5">
    <location>
        <begin position="10"/>
        <end position="311"/>
    </location>
</feature>
<dbReference type="Proteomes" id="UP000003987">
    <property type="component" value="Unassembled WGS sequence"/>
</dbReference>
<dbReference type="InterPro" id="IPR006140">
    <property type="entry name" value="D-isomer_DH_NAD-bd"/>
</dbReference>
<dbReference type="PANTHER" id="PTHR42789">
    <property type="entry name" value="D-ISOMER SPECIFIC 2-HYDROXYACID DEHYDROGENASE FAMILY PROTEIN (AFU_ORTHOLOGUE AFUA_6G10090)"/>
    <property type="match status" value="1"/>
</dbReference>
<dbReference type="Pfam" id="PF02826">
    <property type="entry name" value="2-Hacid_dh_C"/>
    <property type="match status" value="1"/>
</dbReference>
<dbReference type="OrthoDB" id="9805416at2"/>
<dbReference type="Pfam" id="PF00389">
    <property type="entry name" value="2-Hacid_dh"/>
    <property type="match status" value="1"/>
</dbReference>
<dbReference type="eggNOG" id="COG1052">
    <property type="taxonomic scope" value="Bacteria"/>
</dbReference>
<dbReference type="InterPro" id="IPR050857">
    <property type="entry name" value="D-2-hydroxyacid_DH"/>
</dbReference>
<proteinExistence type="inferred from homology"/>
<reference evidence="7 8" key="1">
    <citation type="submission" date="2009-06" db="EMBL/GenBank/DDBJ databases">
        <title>The Genome Sequence of Lactobacillus coleohominis strain 101-4-CHN.</title>
        <authorList>
            <consortium name="The Broad Institute Genome Sequencing Platform"/>
            <person name="Ward D."/>
            <person name="Young S.K."/>
            <person name="Zeng Q."/>
            <person name="Koehrsen M."/>
            <person name="Alvarado L."/>
            <person name="Berlin A."/>
            <person name="Borenstein D."/>
            <person name="Chen Z."/>
            <person name="Engels R."/>
            <person name="Freedman E."/>
            <person name="Gellesch M."/>
            <person name="Goldberg J."/>
            <person name="Griggs A."/>
            <person name="Gujja S."/>
            <person name="Heiman D."/>
            <person name="Hepburn T."/>
            <person name="Howarth C."/>
            <person name="Jen D."/>
            <person name="Larson L."/>
            <person name="Lewis B."/>
            <person name="Mehta T."/>
            <person name="Park D."/>
            <person name="Pearson M."/>
            <person name="Roberts A."/>
            <person name="Saif S."/>
            <person name="Shea T."/>
            <person name="Shenoy N."/>
            <person name="Sisk P."/>
            <person name="Stolte C."/>
            <person name="Sykes S."/>
            <person name="Walk T."/>
            <person name="White J."/>
            <person name="Yandava C."/>
            <person name="Liu Y."/>
            <person name="Xu Q."/>
            <person name="Lander E."/>
            <person name="Nusbaum C."/>
            <person name="Galagan J."/>
            <person name="Birren B."/>
        </authorList>
    </citation>
    <scope>NUCLEOTIDE SEQUENCE [LARGE SCALE GENOMIC DNA]</scope>
    <source>
        <strain evidence="7 8">101-4-CHN</strain>
    </source>
</reference>
<dbReference type="EC" id="1.1.1.290" evidence="7"/>
<evidence type="ECO:0000256" key="3">
    <source>
        <dbReference type="ARBA" id="ARBA00023027"/>
    </source>
</evidence>
<dbReference type="InterPro" id="IPR036291">
    <property type="entry name" value="NAD(P)-bd_dom_sf"/>
</dbReference>
<keyword evidence="3" id="KW-0520">NAD</keyword>
<keyword evidence="2 4" id="KW-0560">Oxidoreductase</keyword>
<dbReference type="Gene3D" id="3.40.50.720">
    <property type="entry name" value="NAD(P)-binding Rossmann-like Domain"/>
    <property type="match status" value="2"/>
</dbReference>
<dbReference type="HOGENOM" id="CLU_019796_1_3_9"/>
<evidence type="ECO:0000259" key="6">
    <source>
        <dbReference type="Pfam" id="PF02826"/>
    </source>
</evidence>
<gene>
    <name evidence="7" type="primary">pdxB</name>
    <name evidence="7" type="ORF">HMPREF0501_01470</name>
</gene>
<dbReference type="CDD" id="cd12172">
    <property type="entry name" value="PGDH_like_2"/>
    <property type="match status" value="1"/>
</dbReference>
<dbReference type="EMBL" id="GG698806">
    <property type="protein sequence ID" value="EEU29676.1"/>
    <property type="molecule type" value="Genomic_DNA"/>
</dbReference>
<dbReference type="AlphaFoldDB" id="C7XXQ6"/>
<feature type="domain" description="D-isomer specific 2-hydroxyacid dehydrogenase NAD-binding" evidence="6">
    <location>
        <begin position="107"/>
        <end position="279"/>
    </location>
</feature>